<reference evidence="4 5" key="1">
    <citation type="submission" date="2016-01" db="EMBL/GenBank/DDBJ databases">
        <title>Investigation of taxonomic status of Bacillus aminovorans.</title>
        <authorList>
            <person name="Verma A."/>
            <person name="Pal Y."/>
            <person name="Krishnamurthi S."/>
        </authorList>
    </citation>
    <scope>NUCLEOTIDE SEQUENCE [LARGE SCALE GENOMIC DNA]</scope>
    <source>
        <strain evidence="4 5">DSM 1314</strain>
    </source>
</reference>
<dbReference type="Pfam" id="PF20251">
    <property type="entry name" value="Big_14"/>
    <property type="match status" value="1"/>
</dbReference>
<evidence type="ECO:0000313" key="4">
    <source>
        <dbReference type="EMBL" id="OAH61969.1"/>
    </source>
</evidence>
<dbReference type="RefSeq" id="WP_063965115.1">
    <property type="nucleotide sequence ID" value="NZ_JBCNAN010000021.1"/>
</dbReference>
<evidence type="ECO:0000256" key="1">
    <source>
        <dbReference type="ARBA" id="ARBA00022729"/>
    </source>
</evidence>
<organism evidence="4 5">
    <name type="scientific">Domibacillus aminovorans</name>
    <dbReference type="NCBI Taxonomy" id="29332"/>
    <lineage>
        <taxon>Bacteria</taxon>
        <taxon>Bacillati</taxon>
        <taxon>Bacillota</taxon>
        <taxon>Bacilli</taxon>
        <taxon>Bacillales</taxon>
        <taxon>Bacillaceae</taxon>
        <taxon>Domibacillus</taxon>
    </lineage>
</organism>
<feature type="chain" id="PRO_5008066694" description="SLH domain-containing protein" evidence="2">
    <location>
        <begin position="28"/>
        <end position="374"/>
    </location>
</feature>
<protein>
    <recommendedName>
        <fullName evidence="3">SLH domain-containing protein</fullName>
    </recommendedName>
</protein>
<name>A0A177L878_9BACI</name>
<accession>A0A177L878</accession>
<dbReference type="InterPro" id="IPR001119">
    <property type="entry name" value="SLH_dom"/>
</dbReference>
<evidence type="ECO:0000259" key="3">
    <source>
        <dbReference type="PROSITE" id="PS51272"/>
    </source>
</evidence>
<evidence type="ECO:0000256" key="2">
    <source>
        <dbReference type="SAM" id="SignalP"/>
    </source>
</evidence>
<dbReference type="EMBL" id="LQWY01000014">
    <property type="protein sequence ID" value="OAH61969.1"/>
    <property type="molecule type" value="Genomic_DNA"/>
</dbReference>
<keyword evidence="5" id="KW-1185">Reference proteome</keyword>
<dbReference type="Pfam" id="PF00395">
    <property type="entry name" value="SLH"/>
    <property type="match status" value="2"/>
</dbReference>
<sequence length="374" mass="41221">MKKFKRIIAAVTITGALFASTIPSALAEEQPQPTELPPLDTGEGFSPFQDANGTRYASAVWFMWINGIAQGVSETKFGVSQPLKRVDAAMIVGNYGIEGLNQNPKKAPFRDLPQRAVRTVSALYDAGIINGKSQTLFGSNDTMKRGEAAILLSRAFEESLTVEPTGEYEDVPARWNDVSPNWELDKSDKFSDVTGRYVKPVHLLLDAGIVQGKTATKFGVHDPLTRGELALMIHRIFEVNKAIPEPAPDPSGELPSSAKGITMSLDKEIYSKSETPKLIITSNNPVNQYFGPEFEIEEMKDGSWHKVPFNEGLAFPGIIYTLKTGEKHQESISFNDGLYESPLRAGQYRVVQSFNNVNDYKLTTTLAAHFTITE</sequence>
<comment type="caution">
    <text evidence="4">The sequence shown here is derived from an EMBL/GenBank/DDBJ whole genome shotgun (WGS) entry which is preliminary data.</text>
</comment>
<dbReference type="PROSITE" id="PS51272">
    <property type="entry name" value="SLH"/>
    <property type="match status" value="2"/>
</dbReference>
<dbReference type="InterPro" id="IPR046878">
    <property type="entry name" value="Big_14"/>
</dbReference>
<keyword evidence="1 2" id="KW-0732">Signal</keyword>
<evidence type="ECO:0000313" key="5">
    <source>
        <dbReference type="Proteomes" id="UP000076935"/>
    </source>
</evidence>
<feature type="domain" description="SLH" evidence="3">
    <location>
        <begin position="103"/>
        <end position="166"/>
    </location>
</feature>
<feature type="domain" description="SLH" evidence="3">
    <location>
        <begin position="184"/>
        <end position="247"/>
    </location>
</feature>
<gene>
    <name evidence="4" type="ORF">AWH49_11145</name>
</gene>
<dbReference type="Proteomes" id="UP000076935">
    <property type="component" value="Unassembled WGS sequence"/>
</dbReference>
<feature type="signal peptide" evidence="2">
    <location>
        <begin position="1"/>
        <end position="27"/>
    </location>
</feature>
<proteinExistence type="predicted"/>
<dbReference type="AlphaFoldDB" id="A0A177L878"/>